<dbReference type="CDD" id="cd06139">
    <property type="entry name" value="DNA_polA_I_Ecoli_like_exo"/>
    <property type="match status" value="1"/>
</dbReference>
<dbReference type="CDD" id="cd09859">
    <property type="entry name" value="PIN_53EXO"/>
    <property type="match status" value="1"/>
</dbReference>
<evidence type="ECO:0000256" key="15">
    <source>
        <dbReference type="NCBIfam" id="TIGR00593"/>
    </source>
</evidence>
<dbReference type="Gene3D" id="3.30.420.10">
    <property type="entry name" value="Ribonuclease H-like superfamily/Ribonuclease H"/>
    <property type="match status" value="1"/>
</dbReference>
<reference evidence="20" key="1">
    <citation type="submission" date="2023-03" db="EMBL/GenBank/DDBJ databases">
        <title>Stygiobacter electus gen. nov., sp. nov., facultatively anaerobic thermotolerant bacterium of the class Ignavibacteria from a well of Yessentuki mineral water deposit.</title>
        <authorList>
            <person name="Podosokorskaya O.A."/>
            <person name="Elcheninov A.G."/>
            <person name="Petrova N.F."/>
            <person name="Zavarzina D.G."/>
            <person name="Kublanov I.V."/>
            <person name="Merkel A.Y."/>
        </authorList>
    </citation>
    <scope>NUCLEOTIDE SEQUENCE</scope>
    <source>
        <strain evidence="20">09-Me</strain>
    </source>
</reference>
<evidence type="ECO:0000259" key="17">
    <source>
        <dbReference type="SMART" id="SM00474"/>
    </source>
</evidence>
<dbReference type="GO" id="GO:0008409">
    <property type="term" value="F:5'-3' exonuclease activity"/>
    <property type="evidence" value="ECO:0007669"/>
    <property type="project" value="UniProtKB-UniRule"/>
</dbReference>
<dbReference type="PROSITE" id="PS00447">
    <property type="entry name" value="DNA_POLYMERASE_A"/>
    <property type="match status" value="1"/>
</dbReference>
<dbReference type="EMBL" id="JARGDL010000004">
    <property type="protein sequence ID" value="MDF1611463.1"/>
    <property type="molecule type" value="Genomic_DNA"/>
</dbReference>
<evidence type="ECO:0000256" key="9">
    <source>
        <dbReference type="ARBA" id="ARBA00022801"/>
    </source>
</evidence>
<feature type="domain" description="5'-3' exonuclease" evidence="18">
    <location>
        <begin position="7"/>
        <end position="268"/>
    </location>
</feature>
<keyword evidence="10 16" id="KW-0269">Exonuclease</keyword>
<dbReference type="GO" id="GO:0006302">
    <property type="term" value="P:double-strand break repair"/>
    <property type="evidence" value="ECO:0007669"/>
    <property type="project" value="TreeGrafter"/>
</dbReference>
<comment type="catalytic activity">
    <reaction evidence="14 16">
        <text>DNA(n) + a 2'-deoxyribonucleoside 5'-triphosphate = DNA(n+1) + diphosphate</text>
        <dbReference type="Rhea" id="RHEA:22508"/>
        <dbReference type="Rhea" id="RHEA-COMP:17339"/>
        <dbReference type="Rhea" id="RHEA-COMP:17340"/>
        <dbReference type="ChEBI" id="CHEBI:33019"/>
        <dbReference type="ChEBI" id="CHEBI:61560"/>
        <dbReference type="ChEBI" id="CHEBI:173112"/>
        <dbReference type="EC" id="2.7.7.7"/>
    </reaction>
</comment>
<dbReference type="CDD" id="cd09898">
    <property type="entry name" value="H3TH_53EXO"/>
    <property type="match status" value="1"/>
</dbReference>
<evidence type="ECO:0000259" key="19">
    <source>
        <dbReference type="SMART" id="SM00482"/>
    </source>
</evidence>
<dbReference type="GO" id="GO:0003677">
    <property type="term" value="F:DNA binding"/>
    <property type="evidence" value="ECO:0007669"/>
    <property type="project" value="UniProtKB-UniRule"/>
</dbReference>
<evidence type="ECO:0000256" key="4">
    <source>
        <dbReference type="ARBA" id="ARBA00022679"/>
    </source>
</evidence>
<dbReference type="InterPro" id="IPR002421">
    <property type="entry name" value="5-3_exonuclease"/>
</dbReference>
<dbReference type="InterPro" id="IPR012337">
    <property type="entry name" value="RNaseH-like_sf"/>
</dbReference>
<dbReference type="InterPro" id="IPR020046">
    <property type="entry name" value="5-3_exonucl_a-hlix_arch_N"/>
</dbReference>
<dbReference type="SUPFAM" id="SSF47807">
    <property type="entry name" value="5' to 3' exonuclease, C-terminal subdomain"/>
    <property type="match status" value="1"/>
</dbReference>
<dbReference type="NCBIfam" id="TIGR00593">
    <property type="entry name" value="pola"/>
    <property type="match status" value="1"/>
</dbReference>
<dbReference type="SMART" id="SM00482">
    <property type="entry name" value="POLAc"/>
    <property type="match status" value="1"/>
</dbReference>
<dbReference type="SMART" id="SM00474">
    <property type="entry name" value="35EXOc"/>
    <property type="match status" value="1"/>
</dbReference>
<dbReference type="InterPro" id="IPR019760">
    <property type="entry name" value="DNA-dir_DNA_pol_A_CS"/>
</dbReference>
<dbReference type="Pfam" id="PF02739">
    <property type="entry name" value="5_3_exonuc_N"/>
    <property type="match status" value="1"/>
</dbReference>
<keyword evidence="8 16" id="KW-0227">DNA damage</keyword>
<evidence type="ECO:0000313" key="21">
    <source>
        <dbReference type="Proteomes" id="UP001221302"/>
    </source>
</evidence>
<keyword evidence="6 16" id="KW-0235">DNA replication</keyword>
<dbReference type="PANTHER" id="PTHR10133:SF27">
    <property type="entry name" value="DNA POLYMERASE NU"/>
    <property type="match status" value="1"/>
</dbReference>
<evidence type="ECO:0000256" key="7">
    <source>
        <dbReference type="ARBA" id="ARBA00022722"/>
    </source>
</evidence>
<dbReference type="SUPFAM" id="SSF56672">
    <property type="entry name" value="DNA/RNA polymerases"/>
    <property type="match status" value="1"/>
</dbReference>
<dbReference type="InterPro" id="IPR043502">
    <property type="entry name" value="DNA/RNA_pol_sf"/>
</dbReference>
<comment type="caution">
    <text evidence="20">The sequence shown here is derived from an EMBL/GenBank/DDBJ whole genome shotgun (WGS) entry which is preliminary data.</text>
</comment>
<dbReference type="Pfam" id="PF01612">
    <property type="entry name" value="DNA_pol_A_exo1"/>
    <property type="match status" value="1"/>
</dbReference>
<evidence type="ECO:0000256" key="3">
    <source>
        <dbReference type="ARBA" id="ARBA00020311"/>
    </source>
</evidence>
<evidence type="ECO:0000256" key="12">
    <source>
        <dbReference type="ARBA" id="ARBA00023125"/>
    </source>
</evidence>
<dbReference type="InterPro" id="IPR002298">
    <property type="entry name" value="DNA_polymerase_A"/>
</dbReference>
<dbReference type="FunFam" id="3.40.50.1010:FF:000001">
    <property type="entry name" value="DNA polymerase I"/>
    <property type="match status" value="1"/>
</dbReference>
<dbReference type="Pfam" id="PF00476">
    <property type="entry name" value="DNA_pol_A"/>
    <property type="match status" value="1"/>
</dbReference>
<dbReference type="Pfam" id="PF01367">
    <property type="entry name" value="5_3_exonuc"/>
    <property type="match status" value="1"/>
</dbReference>
<dbReference type="GO" id="GO:0003887">
    <property type="term" value="F:DNA-directed DNA polymerase activity"/>
    <property type="evidence" value="ECO:0007669"/>
    <property type="project" value="UniProtKB-UniRule"/>
</dbReference>
<keyword evidence="13 16" id="KW-0234">DNA repair</keyword>
<dbReference type="NCBIfam" id="NF004397">
    <property type="entry name" value="PRK05755.1"/>
    <property type="match status" value="1"/>
</dbReference>
<evidence type="ECO:0000313" key="20">
    <source>
        <dbReference type="EMBL" id="MDF1611463.1"/>
    </source>
</evidence>
<dbReference type="Gene3D" id="1.20.1060.10">
    <property type="entry name" value="Taq DNA Polymerase, Chain T, domain 4"/>
    <property type="match status" value="1"/>
</dbReference>
<dbReference type="InterPro" id="IPR036279">
    <property type="entry name" value="5-3_exonuclease_C_sf"/>
</dbReference>
<dbReference type="Gene3D" id="3.30.70.370">
    <property type="match status" value="1"/>
</dbReference>
<dbReference type="FunFam" id="1.20.1060.10:FF:000001">
    <property type="entry name" value="DNA polymerase I"/>
    <property type="match status" value="1"/>
</dbReference>
<keyword evidence="5 16" id="KW-0548">Nucleotidyltransferase</keyword>
<dbReference type="InterPro" id="IPR036397">
    <property type="entry name" value="RNaseH_sf"/>
</dbReference>
<dbReference type="Proteomes" id="UP001221302">
    <property type="component" value="Unassembled WGS sequence"/>
</dbReference>
<evidence type="ECO:0000256" key="1">
    <source>
        <dbReference type="ARBA" id="ARBA00007705"/>
    </source>
</evidence>
<dbReference type="CDD" id="cd08637">
    <property type="entry name" value="DNA_pol_A_pol_I_C"/>
    <property type="match status" value="1"/>
</dbReference>
<proteinExistence type="inferred from homology"/>
<keyword evidence="9 16" id="KW-0378">Hydrolase</keyword>
<evidence type="ECO:0000256" key="14">
    <source>
        <dbReference type="ARBA" id="ARBA00049244"/>
    </source>
</evidence>
<evidence type="ECO:0000256" key="8">
    <source>
        <dbReference type="ARBA" id="ARBA00022763"/>
    </source>
</evidence>
<dbReference type="Gene3D" id="3.40.50.1010">
    <property type="entry name" value="5'-nuclease"/>
    <property type="match status" value="1"/>
</dbReference>
<name>A0AAE3TDQ7_9BACT</name>
<accession>A0AAE3TDQ7</accession>
<feature type="domain" description="3'-5' exonuclease" evidence="17">
    <location>
        <begin position="327"/>
        <end position="520"/>
    </location>
</feature>
<evidence type="ECO:0000256" key="13">
    <source>
        <dbReference type="ARBA" id="ARBA00023204"/>
    </source>
</evidence>
<dbReference type="GO" id="GO:0008408">
    <property type="term" value="F:3'-5' exonuclease activity"/>
    <property type="evidence" value="ECO:0007669"/>
    <property type="project" value="UniProtKB-UniRule"/>
</dbReference>
<dbReference type="SMART" id="SM00475">
    <property type="entry name" value="53EXOc"/>
    <property type="match status" value="1"/>
</dbReference>
<dbReference type="FunFam" id="1.10.150.20:FF:000002">
    <property type="entry name" value="DNA polymerase I"/>
    <property type="match status" value="1"/>
</dbReference>
<feature type="domain" description="DNA-directed DNA polymerase family A palm" evidence="19">
    <location>
        <begin position="687"/>
        <end position="894"/>
    </location>
</feature>
<evidence type="ECO:0000256" key="10">
    <source>
        <dbReference type="ARBA" id="ARBA00022839"/>
    </source>
</evidence>
<dbReference type="InterPro" id="IPR001098">
    <property type="entry name" value="DNA-dir_DNA_pol_A_palm_dom"/>
</dbReference>
<evidence type="ECO:0000256" key="2">
    <source>
        <dbReference type="ARBA" id="ARBA00012417"/>
    </source>
</evidence>
<dbReference type="FunFam" id="1.10.150.20:FF:000003">
    <property type="entry name" value="DNA polymerase I"/>
    <property type="match status" value="1"/>
</dbReference>
<comment type="function">
    <text evidence="16">In addition to polymerase activity, this DNA polymerase exhibits 3'-5' and 5'-3' exonuclease activity.</text>
</comment>
<dbReference type="SMART" id="SM00279">
    <property type="entry name" value="HhH2"/>
    <property type="match status" value="1"/>
</dbReference>
<dbReference type="GO" id="GO:0006261">
    <property type="term" value="P:DNA-templated DNA replication"/>
    <property type="evidence" value="ECO:0007669"/>
    <property type="project" value="UniProtKB-UniRule"/>
</dbReference>
<keyword evidence="11 16" id="KW-0239">DNA-directed DNA polymerase</keyword>
<dbReference type="PRINTS" id="PR00868">
    <property type="entry name" value="DNAPOLI"/>
</dbReference>
<protein>
    <recommendedName>
        <fullName evidence="3 15">DNA polymerase I</fullName>
        <ecNumber evidence="2 15">2.7.7.7</ecNumber>
    </recommendedName>
</protein>
<comment type="similarity">
    <text evidence="1 16">Belongs to the DNA polymerase type-A family.</text>
</comment>
<evidence type="ECO:0000256" key="16">
    <source>
        <dbReference type="RuleBase" id="RU004460"/>
    </source>
</evidence>
<keyword evidence="7" id="KW-0540">Nuclease</keyword>
<keyword evidence="4 16" id="KW-0808">Transferase</keyword>
<evidence type="ECO:0000256" key="5">
    <source>
        <dbReference type="ARBA" id="ARBA00022695"/>
    </source>
</evidence>
<dbReference type="RefSeq" id="WP_321535230.1">
    <property type="nucleotide sequence ID" value="NZ_JARGDL010000004.1"/>
</dbReference>
<keyword evidence="21" id="KW-1185">Reference proteome</keyword>
<dbReference type="InterPro" id="IPR008918">
    <property type="entry name" value="HhH2"/>
</dbReference>
<sequence>MNKYLNKKFVIIDAMSLAYKAYYAFISRPLKNSKGEPTSAVFGFTNQLLKIIEDTKPDYIAVAFDSKEKTFRHERYENYKSSRQEMPEDMVPQIARIKQIIEAFNIPIYILPGYEADDLIGTALKKAEKLGFDCYAITPDKDYIQLITNKIKIIKPGKSTDEIEMINEEKVLSEFGFEPIQMIDYLALVGDSSDDIPGVAGIGPKTALPLIQKFKTVENIYKNINQIEKQSIINKLIENKENAFLSKELATIKIDSPFDINFDDAKFTNPDLNKLLKLMSELDFKALVSKVKKIFSENDEIIETKKEEIEIPVQEEVKQLDKTKVKYKLILNENDAKELAKKLSQSNIFVFDTETDGLDVFNIKLAGCSFALKAGEAYFVATNPHEESNSLFATDLSDRLPVEKFIKIFAPIFKNETIKKVCQNGKYDIAVLRTHGIEVENFFFDTMLASYVLDPDQKHGMDDLATKYLDYKTIPLIDLIGSKKTPEKIFEVDPVILSDYSCEDADITFRLYEIFKQKLIEEKVDKVAYDIEFPLVKVLEDMERTGIRIDVQSLKSFSNDLQILLDNYSNEIFKYAGETFNINSTQQLQTILFEKLKLPVTKEKKTGYSTDAKSLENLKGVHPIIDIIMDYRQVSKLKSTYADSLPELINPKTGRIHTTYNQSLVSTGRLSSNNPNLQNIPIRTELGKEIRKAFVAKDKNHVILSADYSQIELRIMASICGDETLMKAFYNNEDIHRRTAALVFNVKPDEVTPDMRRKAKEVNFGILYGLGPFGLKSRLGISQSHAQEIINNYFNSFKNVKKFMEDSIEAAKKKGYAETLYGRRRFLKNINSNNRTIRQFEERVAINMPIQGTAADMIKLAMIKIFETMKKEKMKSKMVLQVHDELVFDVHKSELNEIQPMIKEKMENALPLNVPVLTEIGIGDNWLDAH</sequence>
<evidence type="ECO:0000259" key="18">
    <source>
        <dbReference type="SMART" id="SM00475"/>
    </source>
</evidence>
<evidence type="ECO:0000256" key="6">
    <source>
        <dbReference type="ARBA" id="ARBA00022705"/>
    </source>
</evidence>
<dbReference type="AlphaFoldDB" id="A0AAE3TDQ7"/>
<organism evidence="20 21">
    <name type="scientific">Stygiobacter electus</name>
    <dbReference type="NCBI Taxonomy" id="3032292"/>
    <lineage>
        <taxon>Bacteria</taxon>
        <taxon>Pseudomonadati</taxon>
        <taxon>Ignavibacteriota</taxon>
        <taxon>Ignavibacteria</taxon>
        <taxon>Ignavibacteriales</taxon>
        <taxon>Melioribacteraceae</taxon>
        <taxon>Stygiobacter</taxon>
    </lineage>
</organism>
<dbReference type="InterPro" id="IPR002562">
    <property type="entry name" value="3'-5'_exonuclease_dom"/>
</dbReference>
<evidence type="ECO:0000256" key="11">
    <source>
        <dbReference type="ARBA" id="ARBA00022932"/>
    </source>
</evidence>
<dbReference type="InterPro" id="IPR020045">
    <property type="entry name" value="DNA_polI_H3TH"/>
</dbReference>
<dbReference type="InterPro" id="IPR029060">
    <property type="entry name" value="PIN-like_dom_sf"/>
</dbReference>
<dbReference type="Gene3D" id="1.10.150.20">
    <property type="entry name" value="5' to 3' exonuclease, C-terminal subdomain"/>
    <property type="match status" value="2"/>
</dbReference>
<dbReference type="SUPFAM" id="SSF53098">
    <property type="entry name" value="Ribonuclease H-like"/>
    <property type="match status" value="1"/>
</dbReference>
<dbReference type="SUPFAM" id="SSF88723">
    <property type="entry name" value="PIN domain-like"/>
    <property type="match status" value="1"/>
</dbReference>
<dbReference type="PANTHER" id="PTHR10133">
    <property type="entry name" value="DNA POLYMERASE I"/>
    <property type="match status" value="1"/>
</dbReference>
<keyword evidence="12 16" id="KW-0238">DNA-binding</keyword>
<gene>
    <name evidence="16 20" type="primary">polA</name>
    <name evidence="20" type="ORF">P0M35_04820</name>
</gene>
<dbReference type="EC" id="2.7.7.7" evidence="2 15"/>
<dbReference type="InterPro" id="IPR018320">
    <property type="entry name" value="DNA_polymerase_1"/>
</dbReference>